<protein>
    <recommendedName>
        <fullName evidence="3">Secreted protein</fullName>
    </recommendedName>
</protein>
<keyword evidence="1" id="KW-0732">Signal</keyword>
<gene>
    <name evidence="2" type="ORF">OCBIM_22014115mg</name>
</gene>
<dbReference type="EMBL" id="KQ428763">
    <property type="protein sequence ID" value="KOF65877.1"/>
    <property type="molecule type" value="Genomic_DNA"/>
</dbReference>
<feature type="chain" id="PRO_5005582582" description="Secreted protein" evidence="1">
    <location>
        <begin position="19"/>
        <end position="74"/>
    </location>
</feature>
<accession>A0A0L8FMI8</accession>
<evidence type="ECO:0000313" key="2">
    <source>
        <dbReference type="EMBL" id="KOF65877.1"/>
    </source>
</evidence>
<sequence>MCFMTCILPKLHLSLVSCSSSIYFCLSQHYPGLSRSARSFSSSFSQTSSISAFLSLSFPSAQSPPCNAPFCHPL</sequence>
<name>A0A0L8FMI8_OCTBM</name>
<evidence type="ECO:0008006" key="3">
    <source>
        <dbReference type="Google" id="ProtNLM"/>
    </source>
</evidence>
<dbReference type="AlphaFoldDB" id="A0A0L8FMI8"/>
<proteinExistence type="predicted"/>
<reference evidence="2" key="1">
    <citation type="submission" date="2015-07" db="EMBL/GenBank/DDBJ databases">
        <title>MeaNS - Measles Nucleotide Surveillance Program.</title>
        <authorList>
            <person name="Tran T."/>
            <person name="Druce J."/>
        </authorList>
    </citation>
    <scope>NUCLEOTIDE SEQUENCE</scope>
    <source>
        <strain evidence="2">UCB-OBI-ISO-001</strain>
        <tissue evidence="2">Gonad</tissue>
    </source>
</reference>
<organism evidence="2">
    <name type="scientific">Octopus bimaculoides</name>
    <name type="common">California two-spotted octopus</name>
    <dbReference type="NCBI Taxonomy" id="37653"/>
    <lineage>
        <taxon>Eukaryota</taxon>
        <taxon>Metazoa</taxon>
        <taxon>Spiralia</taxon>
        <taxon>Lophotrochozoa</taxon>
        <taxon>Mollusca</taxon>
        <taxon>Cephalopoda</taxon>
        <taxon>Coleoidea</taxon>
        <taxon>Octopodiformes</taxon>
        <taxon>Octopoda</taxon>
        <taxon>Incirrata</taxon>
        <taxon>Octopodidae</taxon>
        <taxon>Octopus</taxon>
    </lineage>
</organism>
<feature type="signal peptide" evidence="1">
    <location>
        <begin position="1"/>
        <end position="18"/>
    </location>
</feature>
<evidence type="ECO:0000256" key="1">
    <source>
        <dbReference type="SAM" id="SignalP"/>
    </source>
</evidence>